<dbReference type="EMBL" id="ML179852">
    <property type="protein sequence ID" value="THU80993.1"/>
    <property type="molecule type" value="Genomic_DNA"/>
</dbReference>
<proteinExistence type="predicted"/>
<sequence>MSAAHYSVLHDDLGVIQDRFKAVGMAYDSLITFLNQSFNSSRAVTGFVNEQDGIILQILRYASDEVPGLETFLRSTPAPIPISANPPPALASSSAILAGARTNSLVQPTLTPLSAPTRFVHPLPVKPCPPLGNGGNRYHHKGCKVKKSVLGL</sequence>
<keyword evidence="2" id="KW-1185">Reference proteome</keyword>
<organism evidence="1 2">
    <name type="scientific">Dendrothele bispora (strain CBS 962.96)</name>
    <dbReference type="NCBI Taxonomy" id="1314807"/>
    <lineage>
        <taxon>Eukaryota</taxon>
        <taxon>Fungi</taxon>
        <taxon>Dikarya</taxon>
        <taxon>Basidiomycota</taxon>
        <taxon>Agaricomycotina</taxon>
        <taxon>Agaricomycetes</taxon>
        <taxon>Agaricomycetidae</taxon>
        <taxon>Agaricales</taxon>
        <taxon>Agaricales incertae sedis</taxon>
        <taxon>Dendrothele</taxon>
    </lineage>
</organism>
<protein>
    <submittedName>
        <fullName evidence="1">Uncharacterized protein</fullName>
    </submittedName>
</protein>
<dbReference type="AlphaFoldDB" id="A0A4S8KYK5"/>
<dbReference type="Proteomes" id="UP000297245">
    <property type="component" value="Unassembled WGS sequence"/>
</dbReference>
<accession>A0A4S8KYK5</accession>
<name>A0A4S8KYK5_DENBC</name>
<gene>
    <name evidence="1" type="ORF">K435DRAFT_785223</name>
</gene>
<evidence type="ECO:0000313" key="2">
    <source>
        <dbReference type="Proteomes" id="UP000297245"/>
    </source>
</evidence>
<evidence type="ECO:0000313" key="1">
    <source>
        <dbReference type="EMBL" id="THU80993.1"/>
    </source>
</evidence>
<reference evidence="1 2" key="1">
    <citation type="journal article" date="2019" name="Nat. Ecol. Evol.">
        <title>Megaphylogeny resolves global patterns of mushroom evolution.</title>
        <authorList>
            <person name="Varga T."/>
            <person name="Krizsan K."/>
            <person name="Foldi C."/>
            <person name="Dima B."/>
            <person name="Sanchez-Garcia M."/>
            <person name="Sanchez-Ramirez S."/>
            <person name="Szollosi G.J."/>
            <person name="Szarkandi J.G."/>
            <person name="Papp V."/>
            <person name="Albert L."/>
            <person name="Andreopoulos W."/>
            <person name="Angelini C."/>
            <person name="Antonin V."/>
            <person name="Barry K.W."/>
            <person name="Bougher N.L."/>
            <person name="Buchanan P."/>
            <person name="Buyck B."/>
            <person name="Bense V."/>
            <person name="Catcheside P."/>
            <person name="Chovatia M."/>
            <person name="Cooper J."/>
            <person name="Damon W."/>
            <person name="Desjardin D."/>
            <person name="Finy P."/>
            <person name="Geml J."/>
            <person name="Haridas S."/>
            <person name="Hughes K."/>
            <person name="Justo A."/>
            <person name="Karasinski D."/>
            <person name="Kautmanova I."/>
            <person name="Kiss B."/>
            <person name="Kocsube S."/>
            <person name="Kotiranta H."/>
            <person name="LaButti K.M."/>
            <person name="Lechner B.E."/>
            <person name="Liimatainen K."/>
            <person name="Lipzen A."/>
            <person name="Lukacs Z."/>
            <person name="Mihaltcheva S."/>
            <person name="Morgado L.N."/>
            <person name="Niskanen T."/>
            <person name="Noordeloos M.E."/>
            <person name="Ohm R.A."/>
            <person name="Ortiz-Santana B."/>
            <person name="Ovrebo C."/>
            <person name="Racz N."/>
            <person name="Riley R."/>
            <person name="Savchenko A."/>
            <person name="Shiryaev A."/>
            <person name="Soop K."/>
            <person name="Spirin V."/>
            <person name="Szebenyi C."/>
            <person name="Tomsovsky M."/>
            <person name="Tulloss R.E."/>
            <person name="Uehling J."/>
            <person name="Grigoriev I.V."/>
            <person name="Vagvolgyi C."/>
            <person name="Papp T."/>
            <person name="Martin F.M."/>
            <person name="Miettinen O."/>
            <person name="Hibbett D.S."/>
            <person name="Nagy L.G."/>
        </authorList>
    </citation>
    <scope>NUCLEOTIDE SEQUENCE [LARGE SCALE GENOMIC DNA]</scope>
    <source>
        <strain evidence="1 2">CBS 962.96</strain>
    </source>
</reference>